<protein>
    <submittedName>
        <fullName evidence="1">Uncharacterized protein</fullName>
    </submittedName>
</protein>
<reference evidence="1" key="1">
    <citation type="journal article" date="2021" name="Proc. Natl. Acad. Sci. U.S.A.">
        <title>A Catalog of Tens of Thousands of Viruses from Human Metagenomes Reveals Hidden Associations with Chronic Diseases.</title>
        <authorList>
            <person name="Tisza M.J."/>
            <person name="Buck C.B."/>
        </authorList>
    </citation>
    <scope>NUCLEOTIDE SEQUENCE</scope>
    <source>
        <strain evidence="1">Ct6HQ3</strain>
    </source>
</reference>
<organism evidence="1">
    <name type="scientific">Siphoviridae sp. ct6HQ3</name>
    <dbReference type="NCBI Taxonomy" id="2825341"/>
    <lineage>
        <taxon>Viruses</taxon>
        <taxon>Duplodnaviria</taxon>
        <taxon>Heunggongvirae</taxon>
        <taxon>Uroviricota</taxon>
        <taxon>Caudoviricetes</taxon>
    </lineage>
</organism>
<name>A0A8S5VAJ4_9CAUD</name>
<proteinExistence type="predicted"/>
<sequence>MWHLSYFWSAVYDVLLRHIDTMNLYKFITI</sequence>
<dbReference type="EMBL" id="BK016233">
    <property type="protein sequence ID" value="DAG03643.1"/>
    <property type="molecule type" value="Genomic_DNA"/>
</dbReference>
<accession>A0A8S5VAJ4</accession>
<evidence type="ECO:0000313" key="1">
    <source>
        <dbReference type="EMBL" id="DAG03643.1"/>
    </source>
</evidence>